<feature type="binding site" evidence="9">
    <location>
        <position position="459"/>
    </location>
    <ligand>
        <name>S-adenosyl-L-methionine</name>
        <dbReference type="ChEBI" id="CHEBI:59789"/>
    </ligand>
</feature>
<gene>
    <name evidence="12" type="ORF">CINCED_3A008528</name>
</gene>
<feature type="compositionally biased region" description="Basic residues" evidence="10">
    <location>
        <begin position="19"/>
        <end position="28"/>
    </location>
</feature>
<accession>A0A5E4NBU2</accession>
<feature type="region of interest" description="Disordered" evidence="10">
    <location>
        <begin position="608"/>
        <end position="662"/>
    </location>
</feature>
<dbReference type="GO" id="GO:0009383">
    <property type="term" value="F:rRNA (cytosine-C5-)-methyltransferase activity"/>
    <property type="evidence" value="ECO:0007669"/>
    <property type="project" value="TreeGrafter"/>
</dbReference>
<reference evidence="12 13" key="1">
    <citation type="submission" date="2019-08" db="EMBL/GenBank/DDBJ databases">
        <authorList>
            <person name="Alioto T."/>
            <person name="Alioto T."/>
            <person name="Gomez Garrido J."/>
        </authorList>
    </citation>
    <scope>NUCLEOTIDE SEQUENCE [LARGE SCALE GENOMIC DNA]</scope>
</reference>
<keyword evidence="4 9" id="KW-0489">Methyltransferase</keyword>
<dbReference type="InterPro" id="IPR049560">
    <property type="entry name" value="MeTrfase_RsmB-F_NOP2_cat"/>
</dbReference>
<keyword evidence="3" id="KW-0690">Ribosome biogenesis</keyword>
<feature type="binding site" evidence="9">
    <location>
        <position position="476"/>
    </location>
    <ligand>
        <name>S-adenosyl-L-methionine</name>
        <dbReference type="ChEBI" id="CHEBI:59789"/>
    </ligand>
</feature>
<dbReference type="AlphaFoldDB" id="A0A5E4NBU2"/>
<dbReference type="FunFam" id="3.30.70.1170:FF:000001">
    <property type="entry name" value="Ribosomal RNA methyltransferase Nop2"/>
    <property type="match status" value="1"/>
</dbReference>
<keyword evidence="7 9" id="KW-0694">RNA-binding</keyword>
<dbReference type="InterPro" id="IPR029063">
    <property type="entry name" value="SAM-dependent_MTases_sf"/>
</dbReference>
<feature type="compositionally biased region" description="Basic and acidic residues" evidence="10">
    <location>
        <begin position="88"/>
        <end position="100"/>
    </location>
</feature>
<dbReference type="InterPro" id="IPR023273">
    <property type="entry name" value="RCMT_NOP2"/>
</dbReference>
<feature type="compositionally biased region" description="Polar residues" evidence="10">
    <location>
        <begin position="103"/>
        <end position="116"/>
    </location>
</feature>
<dbReference type="OrthoDB" id="427002at2759"/>
<dbReference type="Gene3D" id="3.40.50.150">
    <property type="entry name" value="Vaccinia Virus protein VP39"/>
    <property type="match status" value="1"/>
</dbReference>
<keyword evidence="6 9" id="KW-0949">S-adenosyl-L-methionine</keyword>
<dbReference type="PROSITE" id="PS51686">
    <property type="entry name" value="SAM_MT_RSMB_NOP"/>
    <property type="match status" value="1"/>
</dbReference>
<dbReference type="Gene3D" id="3.30.70.1170">
    <property type="entry name" value="Sun protein, domain 3"/>
    <property type="match status" value="1"/>
</dbReference>
<dbReference type="PRINTS" id="PR02012">
    <property type="entry name" value="RCMTNOP2"/>
</dbReference>
<feature type="compositionally biased region" description="Basic residues" evidence="10">
    <location>
        <begin position="47"/>
        <end position="60"/>
    </location>
</feature>
<evidence type="ECO:0000256" key="5">
    <source>
        <dbReference type="ARBA" id="ARBA00022679"/>
    </source>
</evidence>
<evidence type="ECO:0000256" key="10">
    <source>
        <dbReference type="SAM" id="MobiDB-lite"/>
    </source>
</evidence>
<keyword evidence="8" id="KW-0539">Nucleus</keyword>
<evidence type="ECO:0000256" key="4">
    <source>
        <dbReference type="ARBA" id="ARBA00022603"/>
    </source>
</evidence>
<feature type="binding site" evidence="9">
    <location>
        <position position="432"/>
    </location>
    <ligand>
        <name>S-adenosyl-L-methionine</name>
        <dbReference type="ChEBI" id="CHEBI:59789"/>
    </ligand>
</feature>
<evidence type="ECO:0000256" key="6">
    <source>
        <dbReference type="ARBA" id="ARBA00022691"/>
    </source>
</evidence>
<dbReference type="PANTHER" id="PTHR22807">
    <property type="entry name" value="NOP2 YEAST -RELATED NOL1/NOP2/FMU SUN DOMAIN-CONTAINING"/>
    <property type="match status" value="1"/>
</dbReference>
<comment type="subcellular location">
    <subcellularLocation>
        <location evidence="1">Nucleus</location>
        <location evidence="1">Nucleolus</location>
    </subcellularLocation>
</comment>
<dbReference type="InterPro" id="IPR018314">
    <property type="entry name" value="RsmB/NOL1/NOP2-like_CS"/>
</dbReference>
<evidence type="ECO:0000256" key="1">
    <source>
        <dbReference type="ARBA" id="ARBA00004604"/>
    </source>
</evidence>
<dbReference type="GO" id="GO:0000470">
    <property type="term" value="P:maturation of LSU-rRNA"/>
    <property type="evidence" value="ECO:0007669"/>
    <property type="project" value="TreeGrafter"/>
</dbReference>
<feature type="domain" description="SAM-dependent MTase RsmB/NOP-type" evidence="11">
    <location>
        <begin position="316"/>
        <end position="603"/>
    </location>
</feature>
<feature type="compositionally biased region" description="Acidic residues" evidence="10">
    <location>
        <begin position="122"/>
        <end position="170"/>
    </location>
</feature>
<feature type="compositionally biased region" description="Acidic residues" evidence="10">
    <location>
        <begin position="612"/>
        <end position="624"/>
    </location>
</feature>
<evidence type="ECO:0000256" key="3">
    <source>
        <dbReference type="ARBA" id="ARBA00022517"/>
    </source>
</evidence>
<feature type="compositionally biased region" description="Basic residues" evidence="10">
    <location>
        <begin position="67"/>
        <end position="76"/>
    </location>
</feature>
<organism evidence="12 13">
    <name type="scientific">Cinara cedri</name>
    <dbReference type="NCBI Taxonomy" id="506608"/>
    <lineage>
        <taxon>Eukaryota</taxon>
        <taxon>Metazoa</taxon>
        <taxon>Ecdysozoa</taxon>
        <taxon>Arthropoda</taxon>
        <taxon>Hexapoda</taxon>
        <taxon>Insecta</taxon>
        <taxon>Pterygota</taxon>
        <taxon>Neoptera</taxon>
        <taxon>Paraneoptera</taxon>
        <taxon>Hemiptera</taxon>
        <taxon>Sternorrhyncha</taxon>
        <taxon>Aphidomorpha</taxon>
        <taxon>Aphidoidea</taxon>
        <taxon>Aphididae</taxon>
        <taxon>Lachninae</taxon>
        <taxon>Cinara</taxon>
    </lineage>
</organism>
<dbReference type="NCBIfam" id="TIGR00446">
    <property type="entry name" value="nop2p"/>
    <property type="match status" value="1"/>
</dbReference>
<feature type="compositionally biased region" description="Basic residues" evidence="10">
    <location>
        <begin position="182"/>
        <end position="191"/>
    </location>
</feature>
<protein>
    <submittedName>
        <fullName evidence="12">Ribosomal RNA small subunit methyltransferase F, N-terminal,RNA (C5-cytosine) methyltransferase, NOP2,SAM</fullName>
    </submittedName>
</protein>
<sequence>MGRKAQFGELGVVKQTKGPGRKAKKQKPPKMLPGLPKPEGDDEPKKLSHRQKQRASRRTKKKEEKKLIKKERKKGLKKEEDVQNVNGKSEETKKIKREIVKQFSDSNNKWLKSKSTPVIAEKDDDVESYDSNSDIDDEELEENGENGVESYDEDISDDDYLAGTLDDVDSSNESGIEDASLKKKKKATKKRKVDESDDDELLPIEKAAKKLRAEKKIEEAEANEEMNMQINVASQDVFVFPAEDQIDEHIPIPEVEQRIKDILLVLSNFNKFREPNRSRQEYTDLLLKDLCTYFSYNTFLMEKIMLLFPLEDLMAFLEASETPRPVTIRTNSLKTRRRELAQSLINRGVNLDPIGNWSKVGLVVYNSTVPIGATPEYLAGHYMLQAASSMLPVMALAPQENEHILDMCAAPGGKASHIAAIMKNTGVLIANDVNKNRAKAVVGNFHRMGIANSVISTYDGRHIPQIFKNFDRVLLDAPCTGTGVISKDSGVKMSKDETDLQRCFTLQRELLLAAIDSLNYKSSTGGYLVYSTCSVLAEENECVIDYALKKRDVKLVDTGLSFGTEGFTNLRHHRFHPTMKLTRRFYPHTHNMDGFFVAKLKKFSNIIPKNDDQDDFEEETETNTEPDNSNNSTEEEEKPKEKVGKMNKKPKHGRGKNRNNKN</sequence>
<keyword evidence="5 9" id="KW-0808">Transferase</keyword>
<evidence type="ECO:0000259" key="11">
    <source>
        <dbReference type="PROSITE" id="PS51686"/>
    </source>
</evidence>
<proteinExistence type="inferred from homology"/>
<evidence type="ECO:0000256" key="2">
    <source>
        <dbReference type="ARBA" id="ARBA00007494"/>
    </source>
</evidence>
<evidence type="ECO:0000313" key="12">
    <source>
        <dbReference type="EMBL" id="VVC41157.1"/>
    </source>
</evidence>
<evidence type="ECO:0000256" key="8">
    <source>
        <dbReference type="ARBA" id="ARBA00023242"/>
    </source>
</evidence>
<dbReference type="PANTHER" id="PTHR22807:SF30">
    <property type="entry name" value="28S RRNA (CYTOSINE(4447)-C(5))-METHYLTRANSFERASE-RELATED"/>
    <property type="match status" value="1"/>
</dbReference>
<dbReference type="InterPro" id="IPR023267">
    <property type="entry name" value="RCMT"/>
</dbReference>
<name>A0A5E4NBU2_9HEMI</name>
<feature type="compositionally biased region" description="Basic residues" evidence="10">
    <location>
        <begin position="645"/>
        <end position="662"/>
    </location>
</feature>
<dbReference type="GO" id="GO:0003723">
    <property type="term" value="F:RNA binding"/>
    <property type="evidence" value="ECO:0007669"/>
    <property type="project" value="UniProtKB-UniRule"/>
</dbReference>
<dbReference type="InterPro" id="IPR001678">
    <property type="entry name" value="MeTrfase_RsmB-F_NOP2_dom"/>
</dbReference>
<comment type="similarity">
    <text evidence="2 9">Belongs to the class I-like SAM-binding methyltransferase superfamily. RsmB/NOP family.</text>
</comment>
<feature type="binding site" evidence="9">
    <location>
        <begin position="408"/>
        <end position="414"/>
    </location>
    <ligand>
        <name>S-adenosyl-L-methionine</name>
        <dbReference type="ChEBI" id="CHEBI:59789"/>
    </ligand>
</feature>
<dbReference type="GO" id="GO:0005730">
    <property type="term" value="C:nucleolus"/>
    <property type="evidence" value="ECO:0007669"/>
    <property type="project" value="UniProtKB-SubCell"/>
</dbReference>
<feature type="region of interest" description="Disordered" evidence="10">
    <location>
        <begin position="1"/>
        <end position="197"/>
    </location>
</feature>
<dbReference type="EMBL" id="CABPRJ010001913">
    <property type="protein sequence ID" value="VVC41157.1"/>
    <property type="molecule type" value="Genomic_DNA"/>
</dbReference>
<feature type="active site" description="Nucleophile" evidence="9">
    <location>
        <position position="533"/>
    </location>
</feature>
<dbReference type="Proteomes" id="UP000325440">
    <property type="component" value="Unassembled WGS sequence"/>
</dbReference>
<dbReference type="Pfam" id="PF01189">
    <property type="entry name" value="Methyltr_RsmB-F"/>
    <property type="match status" value="1"/>
</dbReference>
<evidence type="ECO:0000256" key="9">
    <source>
        <dbReference type="PROSITE-ProRule" id="PRU01023"/>
    </source>
</evidence>
<keyword evidence="13" id="KW-1185">Reference proteome</keyword>
<dbReference type="SUPFAM" id="SSF53335">
    <property type="entry name" value="S-adenosyl-L-methionine-dependent methyltransferases"/>
    <property type="match status" value="1"/>
</dbReference>
<evidence type="ECO:0000313" key="13">
    <source>
        <dbReference type="Proteomes" id="UP000325440"/>
    </source>
</evidence>
<evidence type="ECO:0000256" key="7">
    <source>
        <dbReference type="ARBA" id="ARBA00022884"/>
    </source>
</evidence>
<dbReference type="GO" id="GO:0070475">
    <property type="term" value="P:rRNA base methylation"/>
    <property type="evidence" value="ECO:0007669"/>
    <property type="project" value="TreeGrafter"/>
</dbReference>
<dbReference type="PRINTS" id="PR02008">
    <property type="entry name" value="RCMTFAMILY"/>
</dbReference>
<dbReference type="PROSITE" id="PS01153">
    <property type="entry name" value="NOL1_NOP2_SUN"/>
    <property type="match status" value="1"/>
</dbReference>
<dbReference type="InterPro" id="IPR011023">
    <property type="entry name" value="Nop2p"/>
</dbReference>